<sequence length="265" mass="29637">MTAMTSEMTAILETLKIQGAAIQILLQWATSFEKKLDEALALETSHRQKVEECKDQNTQTTDLHEVTAEIRPDPESRPSKVPSQSPESNPCPSIVSCQSHSPPRYSTTYKRRSVPKGQLHELGLNDVCLRCGKPNHTAWDCPVSYHKLKCTECKRTGHVDNVCISTRQKLKCPASLAEGKNPTIQIPIHSRSAKNSSSRRRQLKPTVHQPRAKRTLQAIEHRKKKTTVPTTLPAYKFLPQPQDTLGGSLPTRGDCCIFCGHRVND</sequence>
<organism evidence="4">
    <name type="scientific">Cacopsylla melanoneura</name>
    <dbReference type="NCBI Taxonomy" id="428564"/>
    <lineage>
        <taxon>Eukaryota</taxon>
        <taxon>Metazoa</taxon>
        <taxon>Ecdysozoa</taxon>
        <taxon>Arthropoda</taxon>
        <taxon>Hexapoda</taxon>
        <taxon>Insecta</taxon>
        <taxon>Pterygota</taxon>
        <taxon>Neoptera</taxon>
        <taxon>Paraneoptera</taxon>
        <taxon>Hemiptera</taxon>
        <taxon>Sternorrhyncha</taxon>
        <taxon>Psylloidea</taxon>
        <taxon>Psyllidae</taxon>
        <taxon>Psyllinae</taxon>
        <taxon>Cacopsylla</taxon>
    </lineage>
</organism>
<feature type="region of interest" description="Disordered" evidence="2">
    <location>
        <begin position="46"/>
        <end position="113"/>
    </location>
</feature>
<dbReference type="SMART" id="SM00343">
    <property type="entry name" value="ZnF_C2HC"/>
    <property type="match status" value="2"/>
</dbReference>
<dbReference type="InterPro" id="IPR001878">
    <property type="entry name" value="Znf_CCHC"/>
</dbReference>
<feature type="compositionally biased region" description="Basic and acidic residues" evidence="2">
    <location>
        <begin position="46"/>
        <end position="55"/>
    </location>
</feature>
<keyword evidence="1" id="KW-0863">Zinc-finger</keyword>
<dbReference type="GO" id="GO:0003676">
    <property type="term" value="F:nucleic acid binding"/>
    <property type="evidence" value="ECO:0007669"/>
    <property type="project" value="InterPro"/>
</dbReference>
<feature type="region of interest" description="Disordered" evidence="2">
    <location>
        <begin position="190"/>
        <end position="213"/>
    </location>
</feature>
<proteinExistence type="predicted"/>
<keyword evidence="1" id="KW-0479">Metal-binding</keyword>
<evidence type="ECO:0000256" key="1">
    <source>
        <dbReference type="PROSITE-ProRule" id="PRU00047"/>
    </source>
</evidence>
<feature type="domain" description="CCHC-type" evidence="3">
    <location>
        <begin position="128"/>
        <end position="142"/>
    </location>
</feature>
<evidence type="ECO:0000313" key="4">
    <source>
        <dbReference type="EMBL" id="CAG6755021.1"/>
    </source>
</evidence>
<dbReference type="PROSITE" id="PS50158">
    <property type="entry name" value="ZF_CCHC"/>
    <property type="match status" value="1"/>
</dbReference>
<dbReference type="EMBL" id="HBUF01540849">
    <property type="protein sequence ID" value="CAG6755021.1"/>
    <property type="molecule type" value="Transcribed_RNA"/>
</dbReference>
<feature type="compositionally biased region" description="Basic and acidic residues" evidence="2">
    <location>
        <begin position="62"/>
        <end position="78"/>
    </location>
</feature>
<reference evidence="4" key="1">
    <citation type="submission" date="2021-05" db="EMBL/GenBank/DDBJ databases">
        <authorList>
            <person name="Alioto T."/>
            <person name="Alioto T."/>
            <person name="Gomez Garrido J."/>
        </authorList>
    </citation>
    <scope>NUCLEOTIDE SEQUENCE</scope>
</reference>
<feature type="compositionally biased region" description="Polar residues" evidence="2">
    <location>
        <begin position="81"/>
        <end position="108"/>
    </location>
</feature>
<dbReference type="SUPFAM" id="SSF57756">
    <property type="entry name" value="Retrovirus zinc finger-like domains"/>
    <property type="match status" value="1"/>
</dbReference>
<evidence type="ECO:0000256" key="2">
    <source>
        <dbReference type="SAM" id="MobiDB-lite"/>
    </source>
</evidence>
<dbReference type="AlphaFoldDB" id="A0A8D9EIL9"/>
<keyword evidence="1" id="KW-0862">Zinc</keyword>
<evidence type="ECO:0000259" key="3">
    <source>
        <dbReference type="PROSITE" id="PS50158"/>
    </source>
</evidence>
<protein>
    <recommendedName>
        <fullName evidence="3">CCHC-type domain-containing protein</fullName>
    </recommendedName>
</protein>
<accession>A0A8D9EIL9</accession>
<name>A0A8D9EIL9_9HEMI</name>
<dbReference type="InterPro" id="IPR036875">
    <property type="entry name" value="Znf_CCHC_sf"/>
</dbReference>
<dbReference type="GO" id="GO:0008270">
    <property type="term" value="F:zinc ion binding"/>
    <property type="evidence" value="ECO:0007669"/>
    <property type="project" value="UniProtKB-KW"/>
</dbReference>
<dbReference type="Gene3D" id="4.10.60.10">
    <property type="entry name" value="Zinc finger, CCHC-type"/>
    <property type="match status" value="1"/>
</dbReference>